<name>A0A811BQS0_9VIRU</name>
<dbReference type="Proteomes" id="UP001253637">
    <property type="component" value="Segment"/>
</dbReference>
<organism evidence="2 3">
    <name type="scientific">Pandoravirus japonicus</name>
    <dbReference type="NCBI Taxonomy" id="2823154"/>
    <lineage>
        <taxon>Viruses</taxon>
        <taxon>Pandoravirus</taxon>
    </lineage>
</organism>
<proteinExistence type="predicted"/>
<protein>
    <submittedName>
        <fullName evidence="2">Uncharacterized protein</fullName>
    </submittedName>
</protein>
<feature type="region of interest" description="Disordered" evidence="1">
    <location>
        <begin position="106"/>
        <end position="132"/>
    </location>
</feature>
<sequence length="264" mass="28254">MSIPVWPVTNGACCQPCAAGFPRQQDPCHQKEWPLPTQRIEVECFCTKSHKKKHHHHHKKHHDSCPSSSSSSSSCPSSSSSSSCYVVPDSTSGSCTETYKTYVHKKAADHHHHHDQKKKNKKEKKHHHHDRHGCGNKIEIEIVIPPALPAPCPDPCFPSSAQTCGIGCSALAAQLLALVSTPAPTAAAIALFVANATAYVACRTASGAALAPDVIALNALLTFLATLAPGTFPPTAQALALQAYQRLVEVCSNCFPCAQRPLCC</sequence>
<reference evidence="2" key="1">
    <citation type="submission" date="2021-04" db="EMBL/GenBank/DDBJ databases">
        <title>Draft Genome Sequence of Pandoravirus japonicus, Isolated from the Sabaishi River of Niigata, Japan.</title>
        <authorList>
            <person name="Hosokawa N."/>
            <person name="Takahashi H."/>
            <person name="Aoki K."/>
            <person name="Takemura M."/>
        </authorList>
    </citation>
    <scope>NUCLEOTIDE SEQUENCE</scope>
</reference>
<evidence type="ECO:0000313" key="3">
    <source>
        <dbReference type="Proteomes" id="UP001253637"/>
    </source>
</evidence>
<dbReference type="EMBL" id="LC625835">
    <property type="protein sequence ID" value="BCU03376.1"/>
    <property type="molecule type" value="Genomic_DNA"/>
</dbReference>
<accession>A0A811BQS0</accession>
<evidence type="ECO:0000313" key="2">
    <source>
        <dbReference type="EMBL" id="BCU03376.1"/>
    </source>
</evidence>
<feature type="compositionally biased region" description="Basic residues" evidence="1">
    <location>
        <begin position="106"/>
        <end position="131"/>
    </location>
</feature>
<evidence type="ECO:0000256" key="1">
    <source>
        <dbReference type="SAM" id="MobiDB-lite"/>
    </source>
</evidence>